<proteinExistence type="predicted"/>
<evidence type="ECO:0000313" key="3">
    <source>
        <dbReference type="Proteomes" id="UP000692954"/>
    </source>
</evidence>
<keyword evidence="1" id="KW-0175">Coiled coil</keyword>
<protein>
    <submittedName>
        <fullName evidence="2">Uncharacterized protein</fullName>
    </submittedName>
</protein>
<sequence>MINFILSLVQNNYYLILMMIKVILYNIQKIDLFNSIVSLLIHFNNWKCLYYILYRLLIVLIKLNGDLKLDIQIQEIFIKHLKNKLKLHYQNFQKENYLELQMMILKKLKIESAIQKFIQIHFMQLNNSDILDYFIQNSRRESKKLQKYDEQKILLKMKLRQKQEKEKQIEYLQQKILQNNENCKNDLNTNGKVRNNSIKRVPRKGLFIIKEILDKYEDDNTTLIRYSSISSNPLNQIGQILINQKLDQEYEKANSEPDINNQDIENIDNDYLEKWRGKE</sequence>
<keyword evidence="3" id="KW-1185">Reference proteome</keyword>
<feature type="coiled-coil region" evidence="1">
    <location>
        <begin position="145"/>
        <end position="182"/>
    </location>
</feature>
<dbReference type="AlphaFoldDB" id="A0A8S1QLD5"/>
<reference evidence="2" key="1">
    <citation type="submission" date="2021-01" db="EMBL/GenBank/DDBJ databases">
        <authorList>
            <consortium name="Genoscope - CEA"/>
            <person name="William W."/>
        </authorList>
    </citation>
    <scope>NUCLEOTIDE SEQUENCE</scope>
</reference>
<evidence type="ECO:0000256" key="1">
    <source>
        <dbReference type="SAM" id="Coils"/>
    </source>
</evidence>
<name>A0A8S1QLD5_9CILI</name>
<dbReference type="Proteomes" id="UP000692954">
    <property type="component" value="Unassembled WGS sequence"/>
</dbReference>
<evidence type="ECO:0000313" key="2">
    <source>
        <dbReference type="EMBL" id="CAD8116256.1"/>
    </source>
</evidence>
<gene>
    <name evidence="2" type="ORF">PSON_ATCC_30995.1.T1100125</name>
</gene>
<dbReference type="EMBL" id="CAJJDN010000110">
    <property type="protein sequence ID" value="CAD8116256.1"/>
    <property type="molecule type" value="Genomic_DNA"/>
</dbReference>
<accession>A0A8S1QLD5</accession>
<organism evidence="2 3">
    <name type="scientific">Paramecium sonneborni</name>
    <dbReference type="NCBI Taxonomy" id="65129"/>
    <lineage>
        <taxon>Eukaryota</taxon>
        <taxon>Sar</taxon>
        <taxon>Alveolata</taxon>
        <taxon>Ciliophora</taxon>
        <taxon>Intramacronucleata</taxon>
        <taxon>Oligohymenophorea</taxon>
        <taxon>Peniculida</taxon>
        <taxon>Parameciidae</taxon>
        <taxon>Paramecium</taxon>
    </lineage>
</organism>
<comment type="caution">
    <text evidence="2">The sequence shown here is derived from an EMBL/GenBank/DDBJ whole genome shotgun (WGS) entry which is preliminary data.</text>
</comment>